<dbReference type="Pfam" id="PF13379">
    <property type="entry name" value="NMT1_2"/>
    <property type="match status" value="1"/>
</dbReference>
<dbReference type="PANTHER" id="PTHR30024">
    <property type="entry name" value="ALIPHATIC SULFONATES-BINDING PROTEIN-RELATED"/>
    <property type="match status" value="1"/>
</dbReference>
<feature type="signal peptide" evidence="1">
    <location>
        <begin position="1"/>
        <end position="25"/>
    </location>
</feature>
<dbReference type="EMBL" id="CADCUI010000091">
    <property type="protein sequence ID" value="CAA9368154.1"/>
    <property type="molecule type" value="Genomic_DNA"/>
</dbReference>
<dbReference type="AlphaFoldDB" id="A0A6J4MW18"/>
<dbReference type="SUPFAM" id="SSF53850">
    <property type="entry name" value="Periplasmic binding protein-like II"/>
    <property type="match status" value="1"/>
</dbReference>
<evidence type="ECO:0008006" key="3">
    <source>
        <dbReference type="Google" id="ProtNLM"/>
    </source>
</evidence>
<gene>
    <name evidence="2" type="ORF">AVDCRST_MAG34-3194</name>
</gene>
<sequence>MMSLTKNVRTSLAVGTTAVMAMALASCGGGGGSASGDCEPATKVAIAYQPGLGYASLLIAKQEKTVEKALPDVDVTWQEMNSGSAIRDGIVGGNLQVGAGGIGPFLVGLDAGVDWKVLSGLNNMSLYLNTMDSSITNLEDLEGAGSIAMPAPDSIQAVVLRKGAEEELGDAKALDSQIVSMGHPDGVQALIGGQIAAHLTSPPFQAQEIDEGATKLLDSYQLFDEHTFNSIFTKTDFAECNPKVVEELVTVVADANAMLTDEPAQAAKVLSEEMGIPAAEVEEQVTSEDVAFVNTPTGFATFAEFMESIGMIQEVPETGDMFFDTEATADAS</sequence>
<organism evidence="2">
    <name type="scientific">uncultured Nocardioidaceae bacterium</name>
    <dbReference type="NCBI Taxonomy" id="253824"/>
    <lineage>
        <taxon>Bacteria</taxon>
        <taxon>Bacillati</taxon>
        <taxon>Actinomycetota</taxon>
        <taxon>Actinomycetes</taxon>
        <taxon>Propionibacteriales</taxon>
        <taxon>Nocardioidaceae</taxon>
        <taxon>environmental samples</taxon>
    </lineage>
</organism>
<name>A0A6J4MW18_9ACTN</name>
<evidence type="ECO:0000313" key="2">
    <source>
        <dbReference type="EMBL" id="CAA9368154.1"/>
    </source>
</evidence>
<dbReference type="PROSITE" id="PS51257">
    <property type="entry name" value="PROKAR_LIPOPROTEIN"/>
    <property type="match status" value="1"/>
</dbReference>
<protein>
    <recommendedName>
        <fullName evidence="3">ABC transporter, substrate-binding protein (Cluster 10, nitrate/sulfonate/bicarbonate)</fullName>
    </recommendedName>
</protein>
<evidence type="ECO:0000256" key="1">
    <source>
        <dbReference type="SAM" id="SignalP"/>
    </source>
</evidence>
<dbReference type="Gene3D" id="3.40.190.10">
    <property type="entry name" value="Periplasmic binding protein-like II"/>
    <property type="match status" value="2"/>
</dbReference>
<dbReference type="PANTHER" id="PTHR30024:SF2">
    <property type="entry name" value="ABC TRANSPORTER SUBSTRATE-BINDING PROTEIN"/>
    <property type="match status" value="1"/>
</dbReference>
<reference evidence="2" key="1">
    <citation type="submission" date="2020-02" db="EMBL/GenBank/DDBJ databases">
        <authorList>
            <person name="Meier V. D."/>
        </authorList>
    </citation>
    <scope>NUCLEOTIDE SEQUENCE</scope>
    <source>
        <strain evidence="2">AVDCRST_MAG34</strain>
    </source>
</reference>
<feature type="chain" id="PRO_5038578146" description="ABC transporter, substrate-binding protein (Cluster 10, nitrate/sulfonate/bicarbonate)" evidence="1">
    <location>
        <begin position="26"/>
        <end position="332"/>
    </location>
</feature>
<keyword evidence="1" id="KW-0732">Signal</keyword>
<proteinExistence type="predicted"/>
<accession>A0A6J4MW18</accession>